<dbReference type="GO" id="GO:0043190">
    <property type="term" value="C:ATP-binding cassette (ABC) transporter complex"/>
    <property type="evidence" value="ECO:0007669"/>
    <property type="project" value="InterPro"/>
</dbReference>
<name>C6I0D3_9BACT</name>
<dbReference type="InterPro" id="IPR030802">
    <property type="entry name" value="Permease_MalE"/>
</dbReference>
<dbReference type="EMBL" id="GG693887">
    <property type="protein sequence ID" value="EES51588.1"/>
    <property type="molecule type" value="Genomic_DNA"/>
</dbReference>
<dbReference type="Pfam" id="PF02405">
    <property type="entry name" value="MlaE"/>
    <property type="match status" value="1"/>
</dbReference>
<protein>
    <submittedName>
        <fullName evidence="2">Probable ABC transporter, permease protein</fullName>
    </submittedName>
</protein>
<keyword evidence="3" id="KW-1185">Reference proteome</keyword>
<evidence type="ECO:0000256" key="1">
    <source>
        <dbReference type="SAM" id="Phobius"/>
    </source>
</evidence>
<dbReference type="PANTHER" id="PTHR30188">
    <property type="entry name" value="ABC TRANSPORTER PERMEASE PROTEIN-RELATED"/>
    <property type="match status" value="1"/>
</dbReference>
<proteinExistence type="predicted"/>
<gene>
    <name evidence="2" type="ORF">UBAL3_95680025</name>
</gene>
<keyword evidence="1" id="KW-0812">Transmembrane</keyword>
<dbReference type="PANTHER" id="PTHR30188:SF4">
    <property type="entry name" value="PROTEIN TRIGALACTOSYLDIACYLGLYCEROL 1, CHLOROPLASTIC"/>
    <property type="match status" value="1"/>
</dbReference>
<dbReference type="AlphaFoldDB" id="C6I0D3"/>
<keyword evidence="1" id="KW-1133">Transmembrane helix</keyword>
<reference evidence="2 3" key="1">
    <citation type="journal article" date="2009" name="Appl. Environ. Microbiol.">
        <title>Community genomic and proteomic analyses of chemoautotrophic iron-oxidizing "Leptospirillum rubarum" (Group II) and "Leptospirillum ferrodiazotrophum" (Group III) bacteria in acid mine drainage biofilms.</title>
        <authorList>
            <person name="Goltsman D.S."/>
            <person name="Denef V.J."/>
            <person name="Singer S.W."/>
            <person name="VerBerkmoes N.C."/>
            <person name="Lefsrud M."/>
            <person name="Mueller R.S."/>
            <person name="Dick G.J."/>
            <person name="Sun C.L."/>
            <person name="Wheeler K.E."/>
            <person name="Zemla A."/>
            <person name="Baker B.J."/>
            <person name="Hauser L."/>
            <person name="Land M."/>
            <person name="Shah M.B."/>
            <person name="Thelen M.P."/>
            <person name="Hettich R.L."/>
            <person name="Banfield J.F."/>
        </authorList>
    </citation>
    <scope>NUCLEOTIDE SEQUENCE [LARGE SCALE GENOMIC DNA]</scope>
</reference>
<evidence type="ECO:0000313" key="2">
    <source>
        <dbReference type="EMBL" id="EES51588.1"/>
    </source>
</evidence>
<organism evidence="2 3">
    <name type="scientific">Leptospirillum ferrodiazotrophum</name>
    <dbReference type="NCBI Taxonomy" id="412449"/>
    <lineage>
        <taxon>Bacteria</taxon>
        <taxon>Pseudomonadati</taxon>
        <taxon>Nitrospirota</taxon>
        <taxon>Nitrospiria</taxon>
        <taxon>Nitrospirales</taxon>
        <taxon>Nitrospiraceae</taxon>
        <taxon>Leptospirillum</taxon>
    </lineage>
</organism>
<evidence type="ECO:0000313" key="3">
    <source>
        <dbReference type="Proteomes" id="UP000009374"/>
    </source>
</evidence>
<feature type="transmembrane region" description="Helical" evidence="1">
    <location>
        <begin position="40"/>
        <end position="62"/>
    </location>
</feature>
<feature type="transmembrane region" description="Helical" evidence="1">
    <location>
        <begin position="83"/>
        <end position="106"/>
    </location>
</feature>
<feature type="transmembrane region" description="Helical" evidence="1">
    <location>
        <begin position="188"/>
        <end position="207"/>
    </location>
</feature>
<sequence>MTAGLSALPIITVVALLVGAGVVAETGIELPKLGIQNLVGTIVLHVIFGIVGPFATALIVIARSTSGLAVEIGNMRVSGELDTIEMLGVNLSYLIITPNIIGIIVSTIALTFYFGIIAMAGGFAMALMGLSMPVATLVRMIEMNIRLSDLLLPLLEGLFYGLIISSVSVYHGLRVKRSAREVPKETRLALVSALALSTVALSLYLIFSSLA</sequence>
<keyword evidence="1" id="KW-0472">Membrane</keyword>
<dbReference type="Proteomes" id="UP000009374">
    <property type="component" value="Unassembled WGS sequence"/>
</dbReference>
<feature type="transmembrane region" description="Helical" evidence="1">
    <location>
        <begin position="112"/>
        <end position="138"/>
    </location>
</feature>
<feature type="transmembrane region" description="Helical" evidence="1">
    <location>
        <begin position="150"/>
        <end position="173"/>
    </location>
</feature>
<dbReference type="GO" id="GO:0005548">
    <property type="term" value="F:phospholipid transporter activity"/>
    <property type="evidence" value="ECO:0007669"/>
    <property type="project" value="TreeGrafter"/>
</dbReference>
<accession>C6I0D3</accession>